<proteinExistence type="predicted"/>
<evidence type="ECO:0000313" key="1">
    <source>
        <dbReference type="EMBL" id="GLR49913.1"/>
    </source>
</evidence>
<accession>A0ABQ5ZB69</accession>
<reference evidence="2" key="1">
    <citation type="journal article" date="2019" name="Int. J. Syst. Evol. Microbiol.">
        <title>The Global Catalogue of Microorganisms (GCM) 10K type strain sequencing project: providing services to taxonomists for standard genome sequencing and annotation.</title>
        <authorList>
            <consortium name="The Broad Institute Genomics Platform"/>
            <consortium name="The Broad Institute Genome Sequencing Center for Infectious Disease"/>
            <person name="Wu L."/>
            <person name="Ma J."/>
        </authorList>
    </citation>
    <scope>NUCLEOTIDE SEQUENCE [LARGE SCALE GENOMIC DNA]</scope>
    <source>
        <strain evidence="2">NBRC 102122</strain>
    </source>
</reference>
<organism evidence="1 2">
    <name type="scientific">Shinella yambaruensis</name>
    <dbReference type="NCBI Taxonomy" id="415996"/>
    <lineage>
        <taxon>Bacteria</taxon>
        <taxon>Pseudomonadati</taxon>
        <taxon>Pseudomonadota</taxon>
        <taxon>Alphaproteobacteria</taxon>
        <taxon>Hyphomicrobiales</taxon>
        <taxon>Rhizobiaceae</taxon>
        <taxon>Shinella</taxon>
    </lineage>
</organism>
<dbReference type="NCBIfam" id="NF033832">
    <property type="entry name" value="sce7726_fam"/>
    <property type="match status" value="1"/>
</dbReference>
<comment type="caution">
    <text evidence="1">The sequence shown here is derived from an EMBL/GenBank/DDBJ whole genome shotgun (WGS) entry which is preliminary data.</text>
</comment>
<dbReference type="EMBL" id="BSOP01000007">
    <property type="protein sequence ID" value="GLR49913.1"/>
    <property type="molecule type" value="Genomic_DNA"/>
</dbReference>
<sequence length="179" mass="20509">MKRLSRDHRGDSDTRIVQEMNLWAGTVRIDIAVINGKLSGYELKSERDTLARLPLQADIYSRIFDQVTLVVGERHIADANDHIPNWWGLMQAKMIGTEVELSLLRSAQINPNPDPYLVAELLRKDEAISILAEYSLAKGLRSKRVKEIYRCLAAQLPFSELSDKVRLALKSRQNWLLRQ</sequence>
<dbReference type="Proteomes" id="UP001156702">
    <property type="component" value="Unassembled WGS sequence"/>
</dbReference>
<gene>
    <name evidence="1" type="ORF">GCM10007923_11180</name>
</gene>
<dbReference type="InterPro" id="IPR047729">
    <property type="entry name" value="Sce7726-like"/>
</dbReference>
<evidence type="ECO:0008006" key="3">
    <source>
        <dbReference type="Google" id="ProtNLM"/>
    </source>
</evidence>
<protein>
    <recommendedName>
        <fullName evidence="3">Sce7726 family protein</fullName>
    </recommendedName>
</protein>
<keyword evidence="2" id="KW-1185">Reference proteome</keyword>
<name>A0ABQ5ZB69_9HYPH</name>
<evidence type="ECO:0000313" key="2">
    <source>
        <dbReference type="Proteomes" id="UP001156702"/>
    </source>
</evidence>